<proteinExistence type="predicted"/>
<sequence>MTKLFPTLTLISQTEQQLSLQLDISADIHWFAGHFPDAPVLPGVAQLDWAVHYSRQYFPSLQQLQAVEVLKFQQMIRPGHQLLLVLERSAEHTTLFSYSRNGEKVASGRLKWSPATDA</sequence>
<feature type="domain" description="ApeI dehydratase-like" evidence="1">
    <location>
        <begin position="12"/>
        <end position="109"/>
    </location>
</feature>
<dbReference type="InterPro" id="IPR029069">
    <property type="entry name" value="HotDog_dom_sf"/>
</dbReference>
<name>A0ABS7XBY6_9GAMM</name>
<dbReference type="Proteomes" id="UP000663814">
    <property type="component" value="Unassembled WGS sequence"/>
</dbReference>
<reference evidence="2 3" key="1">
    <citation type="submission" date="2020-12" db="EMBL/GenBank/DDBJ databases">
        <authorList>
            <person name="Ruan W."/>
            <person name="Khan S.A."/>
            <person name="Jeon C.O."/>
        </authorList>
    </citation>
    <scope>NUCLEOTIDE SEQUENCE [LARGE SCALE GENOMIC DNA]</scope>
    <source>
        <strain evidence="2 3">MA-13</strain>
    </source>
</reference>
<accession>A0ABS7XBY6</accession>
<evidence type="ECO:0000313" key="3">
    <source>
        <dbReference type="Proteomes" id="UP000663814"/>
    </source>
</evidence>
<dbReference type="RefSeq" id="WP_205311775.1">
    <property type="nucleotide sequence ID" value="NZ_JAERPS020000006.1"/>
</dbReference>
<dbReference type="Pfam" id="PF22818">
    <property type="entry name" value="ApeI-like"/>
    <property type="match status" value="1"/>
</dbReference>
<dbReference type="Gene3D" id="3.10.129.10">
    <property type="entry name" value="Hotdog Thioesterase"/>
    <property type="match status" value="1"/>
</dbReference>
<evidence type="ECO:0000259" key="1">
    <source>
        <dbReference type="Pfam" id="PF22818"/>
    </source>
</evidence>
<dbReference type="EMBL" id="JAERPS020000006">
    <property type="protein sequence ID" value="MBZ9613066.1"/>
    <property type="molecule type" value="Genomic_DNA"/>
</dbReference>
<dbReference type="InterPro" id="IPR016962">
    <property type="entry name" value="Dehydrase_ECs4332_prd"/>
</dbReference>
<comment type="caution">
    <text evidence="2">The sequence shown here is derived from an EMBL/GenBank/DDBJ whole genome shotgun (WGS) entry which is preliminary data.</text>
</comment>
<dbReference type="SUPFAM" id="SSF54637">
    <property type="entry name" value="Thioesterase/thiol ester dehydrase-isomerase"/>
    <property type="match status" value="1"/>
</dbReference>
<organism evidence="2 3">
    <name type="scientific">Rheinheimera maricola</name>
    <dbReference type="NCBI Taxonomy" id="2793282"/>
    <lineage>
        <taxon>Bacteria</taxon>
        <taxon>Pseudomonadati</taxon>
        <taxon>Pseudomonadota</taxon>
        <taxon>Gammaproteobacteria</taxon>
        <taxon>Chromatiales</taxon>
        <taxon>Chromatiaceae</taxon>
        <taxon>Rheinheimera</taxon>
    </lineage>
</organism>
<protein>
    <recommendedName>
        <fullName evidence="1">ApeI dehydratase-like domain-containing protein</fullName>
    </recommendedName>
</protein>
<evidence type="ECO:0000313" key="2">
    <source>
        <dbReference type="EMBL" id="MBZ9613066.1"/>
    </source>
</evidence>
<reference evidence="2 3" key="2">
    <citation type="submission" date="2021-08" db="EMBL/GenBank/DDBJ databases">
        <title>Rheinheimera aquimaris sp. nov., isolated from seawater of the East Sea in Korea.</title>
        <authorList>
            <person name="Kim K.H."/>
            <person name="Wenting R."/>
            <person name="Kim K.R."/>
            <person name="Jeon C.O."/>
        </authorList>
    </citation>
    <scope>NUCLEOTIDE SEQUENCE [LARGE SCALE GENOMIC DNA]</scope>
    <source>
        <strain evidence="2 3">MA-13</strain>
    </source>
</reference>
<gene>
    <name evidence="2" type="ORF">I4W93_015865</name>
</gene>
<dbReference type="InterPro" id="IPR054545">
    <property type="entry name" value="ApeI-like"/>
</dbReference>
<dbReference type="PIRSF" id="PIRSF030962">
    <property type="entry name" value="Dehydrase_ECs4332_prd"/>
    <property type="match status" value="1"/>
</dbReference>
<keyword evidence="3" id="KW-1185">Reference proteome</keyword>